<dbReference type="SUPFAM" id="SSF53335">
    <property type="entry name" value="S-adenosyl-L-methionine-dependent methyltransferases"/>
    <property type="match status" value="1"/>
</dbReference>
<dbReference type="GO" id="GO:0008757">
    <property type="term" value="F:S-adenosylmethionine-dependent methyltransferase activity"/>
    <property type="evidence" value="ECO:0007669"/>
    <property type="project" value="InterPro"/>
</dbReference>
<dbReference type="InterPro" id="IPR029063">
    <property type="entry name" value="SAM-dependent_MTases_sf"/>
</dbReference>
<reference evidence="3" key="1">
    <citation type="submission" date="2016-10" db="EMBL/GenBank/DDBJ databases">
        <authorList>
            <person name="Varghese N."/>
        </authorList>
    </citation>
    <scope>NUCLEOTIDE SEQUENCE [LARGE SCALE GENOMIC DNA]</scope>
    <source>
        <strain evidence="3">DSM 18820</strain>
    </source>
</reference>
<keyword evidence="2" id="KW-0808">Transferase</keyword>
<accession>A0A1I7I7B2</accession>
<dbReference type="Pfam" id="PF08241">
    <property type="entry name" value="Methyltransf_11"/>
    <property type="match status" value="1"/>
</dbReference>
<dbReference type="OrthoDB" id="9797252at2"/>
<sequence length="244" mass="28119">MKDNFSGHAADYAKYRPEYPQELITYLVSLAPAHQLAWDCATGNGQVAGMLSAYFAEVVATDISEKQLQNAVQQPNITYKVEQAEQSSLADASVDLVVVAQAVHWFEFEKFYQQVKRVLRQEGVLALIGYGLIHINPAVDEVIQKLYGGILEGYWDPERRYIDEAYRTIPFPFQELDMPPFEIKYNWTLETLLGYLNTWSAVKHYERQQGQNPVQLIEQELREKWGQQKQQEVKFNIIARIGKV</sequence>
<dbReference type="GO" id="GO:0032259">
    <property type="term" value="P:methylation"/>
    <property type="evidence" value="ECO:0007669"/>
    <property type="project" value="UniProtKB-KW"/>
</dbReference>
<gene>
    <name evidence="2" type="ORF">SAMN04487941_1975</name>
</gene>
<name>A0A1I7I7B2_9BACT</name>
<dbReference type="RefSeq" id="WP_068837622.1">
    <property type="nucleotide sequence ID" value="NZ_BMXC01000002.1"/>
</dbReference>
<protein>
    <submittedName>
        <fullName evidence="2">Methyltransferase domain-containing protein</fullName>
    </submittedName>
</protein>
<organism evidence="2 3">
    <name type="scientific">Pontibacter akesuensis</name>
    <dbReference type="NCBI Taxonomy" id="388950"/>
    <lineage>
        <taxon>Bacteria</taxon>
        <taxon>Pseudomonadati</taxon>
        <taxon>Bacteroidota</taxon>
        <taxon>Cytophagia</taxon>
        <taxon>Cytophagales</taxon>
        <taxon>Hymenobacteraceae</taxon>
        <taxon>Pontibacter</taxon>
    </lineage>
</organism>
<dbReference type="Gene3D" id="3.40.50.150">
    <property type="entry name" value="Vaccinia Virus protein VP39"/>
    <property type="match status" value="1"/>
</dbReference>
<keyword evidence="2" id="KW-0489">Methyltransferase</keyword>
<dbReference type="STRING" id="388950.GCA_001611675_01567"/>
<dbReference type="Proteomes" id="UP000182491">
    <property type="component" value="Unassembled WGS sequence"/>
</dbReference>
<evidence type="ECO:0000313" key="3">
    <source>
        <dbReference type="Proteomes" id="UP000182491"/>
    </source>
</evidence>
<evidence type="ECO:0000313" key="2">
    <source>
        <dbReference type="EMBL" id="SFU68791.1"/>
    </source>
</evidence>
<keyword evidence="3" id="KW-1185">Reference proteome</keyword>
<dbReference type="AlphaFoldDB" id="A0A1I7I7B2"/>
<proteinExistence type="predicted"/>
<feature type="domain" description="Methyltransferase type 11" evidence="1">
    <location>
        <begin position="39"/>
        <end position="126"/>
    </location>
</feature>
<dbReference type="InterPro" id="IPR013216">
    <property type="entry name" value="Methyltransf_11"/>
</dbReference>
<evidence type="ECO:0000259" key="1">
    <source>
        <dbReference type="Pfam" id="PF08241"/>
    </source>
</evidence>
<dbReference type="PANTHER" id="PTHR45180:SF1">
    <property type="entry name" value="OS01G0307686 PROTEIN"/>
    <property type="match status" value="1"/>
</dbReference>
<dbReference type="EMBL" id="FPCA01000002">
    <property type="protein sequence ID" value="SFU68791.1"/>
    <property type="molecule type" value="Genomic_DNA"/>
</dbReference>
<dbReference type="CDD" id="cd02440">
    <property type="entry name" value="AdoMet_MTases"/>
    <property type="match status" value="1"/>
</dbReference>
<dbReference type="PANTHER" id="PTHR45180">
    <property type="entry name" value="OS01G0307686 PROTEIN"/>
    <property type="match status" value="1"/>
</dbReference>